<feature type="region of interest" description="Disordered" evidence="12">
    <location>
        <begin position="88"/>
        <end position="122"/>
    </location>
</feature>
<evidence type="ECO:0000256" key="10">
    <source>
        <dbReference type="ARBA" id="ARBA00022918"/>
    </source>
</evidence>
<proteinExistence type="predicted"/>
<dbReference type="EC" id="2.7.7.49" evidence="3"/>
<feature type="compositionally biased region" description="Basic and acidic residues" evidence="12">
    <location>
        <begin position="88"/>
        <end position="100"/>
    </location>
</feature>
<feature type="region of interest" description="Disordered" evidence="12">
    <location>
        <begin position="1"/>
        <end position="50"/>
    </location>
</feature>
<protein>
    <recommendedName>
        <fullName evidence="3">RNA-directed DNA polymerase</fullName>
        <ecNumber evidence="3">2.7.7.49</ecNumber>
    </recommendedName>
</protein>
<keyword evidence="8" id="KW-0378">Hydrolase</keyword>
<dbReference type="Gene3D" id="2.40.70.10">
    <property type="entry name" value="Acid Proteases"/>
    <property type="match status" value="1"/>
</dbReference>
<dbReference type="PANTHER" id="PTHR37984:SF5">
    <property type="entry name" value="PROTEIN NYNRIN-LIKE"/>
    <property type="match status" value="1"/>
</dbReference>
<dbReference type="Pfam" id="PF00385">
    <property type="entry name" value="Chromo"/>
    <property type="match status" value="1"/>
</dbReference>
<dbReference type="Pfam" id="PF00665">
    <property type="entry name" value="rve"/>
    <property type="match status" value="1"/>
</dbReference>
<dbReference type="InterPro" id="IPR041588">
    <property type="entry name" value="Integrase_H2C2"/>
</dbReference>
<dbReference type="InterPro" id="IPR050951">
    <property type="entry name" value="Retrovirus_Pol_polyprotein"/>
</dbReference>
<dbReference type="InterPro" id="IPR012337">
    <property type="entry name" value="RNaseH-like_sf"/>
</dbReference>
<dbReference type="GO" id="GO:0006338">
    <property type="term" value="P:chromatin remodeling"/>
    <property type="evidence" value="ECO:0007669"/>
    <property type="project" value="UniProtKB-ARBA"/>
</dbReference>
<dbReference type="CDD" id="cd18971">
    <property type="entry name" value="CD_POL_like"/>
    <property type="match status" value="1"/>
</dbReference>
<name>V9GZA5_PYRGI</name>
<dbReference type="GO" id="GO:0004519">
    <property type="term" value="F:endonuclease activity"/>
    <property type="evidence" value="ECO:0007669"/>
    <property type="project" value="UniProtKB-KW"/>
</dbReference>
<feature type="region of interest" description="Disordered" evidence="12">
    <location>
        <begin position="1325"/>
        <end position="1398"/>
    </location>
</feature>
<dbReference type="EMBL" id="M77661">
    <property type="protein sequence ID" value="AAA21442.1"/>
    <property type="molecule type" value="Genomic_DNA"/>
</dbReference>
<evidence type="ECO:0000256" key="2">
    <source>
        <dbReference type="ARBA" id="ARBA00011353"/>
    </source>
</evidence>
<reference evidence="16" key="1">
    <citation type="journal article" date="1993" name="Mol. Plant Microbe Interact.">
        <title>Grasshopper, a long terminal repeat (LTR) retroelement in the phytopathogenic fungus Magnaporthe grisea.</title>
        <authorList>
            <person name="Dobinson K.F."/>
            <person name="Harris R.E."/>
            <person name="Hamer J.E."/>
        </authorList>
    </citation>
    <scope>NUCLEOTIDE SEQUENCE</scope>
</reference>
<feature type="region of interest" description="Disordered" evidence="12">
    <location>
        <begin position="1240"/>
        <end position="1270"/>
    </location>
</feature>
<dbReference type="GO" id="GO:0003723">
    <property type="term" value="F:RNA binding"/>
    <property type="evidence" value="ECO:0007669"/>
    <property type="project" value="UniProtKB-KW"/>
</dbReference>
<dbReference type="InterPro" id="IPR041373">
    <property type="entry name" value="RT_RNaseH"/>
</dbReference>
<dbReference type="CDD" id="cd09274">
    <property type="entry name" value="RNase_HI_RT_Ty3"/>
    <property type="match status" value="1"/>
</dbReference>
<feature type="domain" description="Integrase catalytic" evidence="15">
    <location>
        <begin position="955"/>
        <end position="1120"/>
    </location>
</feature>
<comment type="subunit">
    <text evidence="2">Component of the NuA4 histone acetyltransferase complex.</text>
</comment>
<evidence type="ECO:0000259" key="15">
    <source>
        <dbReference type="PROSITE" id="PS50994"/>
    </source>
</evidence>
<dbReference type="InterPro" id="IPR016197">
    <property type="entry name" value="Chromo-like_dom_sf"/>
</dbReference>
<keyword evidence="5" id="KW-0548">Nucleotidyltransferase</keyword>
<comment type="subcellular location">
    <subcellularLocation>
        <location evidence="1">Mitochondrion</location>
    </subcellularLocation>
</comment>
<dbReference type="GO" id="GO:0005739">
    <property type="term" value="C:mitochondrion"/>
    <property type="evidence" value="ECO:0007669"/>
    <property type="project" value="UniProtKB-SubCell"/>
</dbReference>
<dbReference type="InterPro" id="IPR001584">
    <property type="entry name" value="Integrase_cat-core"/>
</dbReference>
<dbReference type="SUPFAM" id="SSF54160">
    <property type="entry name" value="Chromo domain-like"/>
    <property type="match status" value="1"/>
</dbReference>
<reference evidence="16" key="2">
    <citation type="submission" date="1994-09" db="EMBL/GenBank/DDBJ databases">
        <title>Sequence of the grh retroelement.</title>
        <authorList>
            <person name="Dobinson K.F."/>
        </authorList>
    </citation>
    <scope>NUCLEOTIDE SEQUENCE</scope>
</reference>
<keyword evidence="4" id="KW-0808">Transferase</keyword>
<keyword evidence="9" id="KW-0694">RNA-binding</keyword>
<dbReference type="InterPro" id="IPR036397">
    <property type="entry name" value="RNaseH_sf"/>
</dbReference>
<dbReference type="FunFam" id="3.30.70.270:FF:000063">
    <property type="entry name" value="Zinc knuckle domaincontaining protein"/>
    <property type="match status" value="1"/>
</dbReference>
<dbReference type="PROSITE" id="PS50994">
    <property type="entry name" value="INTEGRASE"/>
    <property type="match status" value="1"/>
</dbReference>
<dbReference type="InterPro" id="IPR043502">
    <property type="entry name" value="DNA/RNA_pol_sf"/>
</dbReference>
<dbReference type="Gene3D" id="3.10.10.10">
    <property type="entry name" value="HIV Type 1 Reverse Transcriptase, subunit A, domain 1"/>
    <property type="match status" value="1"/>
</dbReference>
<feature type="compositionally biased region" description="Basic and acidic residues" evidence="12">
    <location>
        <begin position="110"/>
        <end position="122"/>
    </location>
</feature>
<dbReference type="GO" id="GO:0005634">
    <property type="term" value="C:nucleus"/>
    <property type="evidence" value="ECO:0007669"/>
    <property type="project" value="UniProtKB-ARBA"/>
</dbReference>
<dbReference type="InterPro" id="IPR000477">
    <property type="entry name" value="RT_dom"/>
</dbReference>
<dbReference type="SUPFAM" id="SSF53098">
    <property type="entry name" value="Ribonuclease H-like"/>
    <property type="match status" value="1"/>
</dbReference>
<evidence type="ECO:0000256" key="9">
    <source>
        <dbReference type="ARBA" id="ARBA00022884"/>
    </source>
</evidence>
<evidence type="ECO:0000256" key="4">
    <source>
        <dbReference type="ARBA" id="ARBA00022679"/>
    </source>
</evidence>
<dbReference type="InterPro" id="IPR023780">
    <property type="entry name" value="Chromo_domain"/>
</dbReference>
<dbReference type="SMART" id="SM00298">
    <property type="entry name" value="CHROMO"/>
    <property type="match status" value="1"/>
</dbReference>
<dbReference type="Pfam" id="PF17917">
    <property type="entry name" value="RT_RNaseH"/>
    <property type="match status" value="1"/>
</dbReference>
<dbReference type="InterPro" id="IPR000953">
    <property type="entry name" value="Chromo/chromo_shadow_dom"/>
</dbReference>
<feature type="domain" description="Chromo" evidence="13">
    <location>
        <begin position="1273"/>
        <end position="1332"/>
    </location>
</feature>
<dbReference type="Gene3D" id="3.30.70.270">
    <property type="match status" value="2"/>
</dbReference>
<keyword evidence="10 16" id="KW-0695">RNA-directed DNA polymerase</keyword>
<organism evidence="16">
    <name type="scientific">Pyricularia grisea</name>
    <name type="common">Crabgrass-specific blast fungus</name>
    <name type="synonym">Magnaporthe grisea</name>
    <dbReference type="NCBI Taxonomy" id="148305"/>
    <lineage>
        <taxon>Eukaryota</taxon>
        <taxon>Fungi</taxon>
        <taxon>Dikarya</taxon>
        <taxon>Ascomycota</taxon>
        <taxon>Pezizomycotina</taxon>
        <taxon>Sordariomycetes</taxon>
        <taxon>Sordariomycetidae</taxon>
        <taxon>Magnaporthales</taxon>
        <taxon>Pyriculariaceae</taxon>
        <taxon>Pyricularia</taxon>
    </lineage>
</organism>
<evidence type="ECO:0000256" key="8">
    <source>
        <dbReference type="ARBA" id="ARBA00022801"/>
    </source>
</evidence>
<evidence type="ECO:0000256" key="5">
    <source>
        <dbReference type="ARBA" id="ARBA00022695"/>
    </source>
</evidence>
<dbReference type="CDD" id="cd01647">
    <property type="entry name" value="RT_LTR"/>
    <property type="match status" value="1"/>
</dbReference>
<evidence type="ECO:0000259" key="14">
    <source>
        <dbReference type="PROSITE" id="PS50878"/>
    </source>
</evidence>
<feature type="domain" description="Reverse transcriptase" evidence="14">
    <location>
        <begin position="384"/>
        <end position="564"/>
    </location>
</feature>
<evidence type="ECO:0000256" key="6">
    <source>
        <dbReference type="ARBA" id="ARBA00022722"/>
    </source>
</evidence>
<dbReference type="Pfam" id="PF17921">
    <property type="entry name" value="Integrase_H2C2"/>
    <property type="match status" value="1"/>
</dbReference>
<dbReference type="Pfam" id="PF00078">
    <property type="entry name" value="RVT_1"/>
    <property type="match status" value="1"/>
</dbReference>
<evidence type="ECO:0000256" key="12">
    <source>
        <dbReference type="SAM" id="MobiDB-lite"/>
    </source>
</evidence>
<keyword evidence="11" id="KW-0496">Mitochondrion</keyword>
<dbReference type="Gene3D" id="1.10.340.70">
    <property type="match status" value="1"/>
</dbReference>
<evidence type="ECO:0000259" key="13">
    <source>
        <dbReference type="PROSITE" id="PS50013"/>
    </source>
</evidence>
<dbReference type="GO" id="GO:0003964">
    <property type="term" value="F:RNA-directed DNA polymerase activity"/>
    <property type="evidence" value="ECO:0007669"/>
    <property type="project" value="UniProtKB-KW"/>
</dbReference>
<evidence type="ECO:0000256" key="7">
    <source>
        <dbReference type="ARBA" id="ARBA00022759"/>
    </source>
</evidence>
<evidence type="ECO:0000256" key="11">
    <source>
        <dbReference type="ARBA" id="ARBA00023128"/>
    </source>
</evidence>
<evidence type="ECO:0000256" key="1">
    <source>
        <dbReference type="ARBA" id="ARBA00004173"/>
    </source>
</evidence>
<accession>V9GZA5</accession>
<dbReference type="Gene3D" id="3.30.420.10">
    <property type="entry name" value="Ribonuclease H-like superfamily/Ribonuclease H"/>
    <property type="match status" value="1"/>
</dbReference>
<dbReference type="PROSITE" id="PS50013">
    <property type="entry name" value="CHROMO_2"/>
    <property type="match status" value="1"/>
</dbReference>
<keyword evidence="6" id="KW-0540">Nuclease</keyword>
<dbReference type="GO" id="GO:0016787">
    <property type="term" value="F:hydrolase activity"/>
    <property type="evidence" value="ECO:0007669"/>
    <property type="project" value="UniProtKB-KW"/>
</dbReference>
<dbReference type="InterPro" id="IPR021109">
    <property type="entry name" value="Peptidase_aspartic_dom_sf"/>
</dbReference>
<evidence type="ECO:0000256" key="3">
    <source>
        <dbReference type="ARBA" id="ARBA00012493"/>
    </source>
</evidence>
<keyword evidence="7" id="KW-0255">Endonuclease</keyword>
<feature type="non-terminal residue" evidence="16">
    <location>
        <position position="1"/>
    </location>
</feature>
<dbReference type="GO" id="GO:0015074">
    <property type="term" value="P:DNA integration"/>
    <property type="evidence" value="ECO:0007669"/>
    <property type="project" value="InterPro"/>
</dbReference>
<sequence length="1398" mass="156462">RAWPQWVPGPMGGRGDAVDPDKPSLRTPTEGTRVHAPNGSPATNISGDAKQGRACAAVIPAIKWRIAPTQRRCALPRWWPRLRRRPLERETSSPRHETQSRAEAQGATEARADRGPGSEHGEIGLIRRSMDGAPFLIPALLDNSQFVNAQVDSGCECYAAMSDKCATRLRIERIPLPQARHVGTAVGRAQPMIRELAKCEMDVDGWVTPMLFYIVPGLARDVILGLPWMTHRRISLDAARKKLVVGAARGMLVDESSTRPVSTKPTVVIGNVFLAACRRAKRHDGEQMEFASTSLREMTSILQLTATYEQALPQATLPPELAKFADLFDKTKASGLPPHRGHLDHHIRLQKDESGKTPALPWGRLYHMPREQLLELRRQIVDMMDKGWIRASSSSAAAPVLMVRKASGGWRLCVDYRALNSITMQDRYPLPLIKETIRSLTGARWFTKVDVRAAFHKLRIAEGDEHLTAFRTRFGLFEWLVCPFGLAGAPATFQRYVNGVLGDTLGDYASAYLDDILIYSSGSKSDHWSKVTRVLDKLAAAGLNLDLDKSAFAVKEVKYLGFIVKAGEGVQADPEKIKAIRDWEAPTRLRGLRGFLGFANFYRDFIDGYSTLTAPLLALTKKGTPFRWTEELEGAFEALKHAFLQAPILAQWDDAKDTRMETDCSGAALGGCLSQKGTDGLWRPVAFHSAKLTDAQRNYTIHDKELLAVIACLKAWDAELRSVRRPFLILTDHKALEYFSKPREVSERQMRWAETLSKFNYNLRFRPGRLAGVPDALSRREQDECTTPRLTTVLRPARPRTNLAPANTIPTATAAAPPPGSQVFAQAHLARLWDEALSKDDLYQIRLDAVQGDERRFPPEAETKAQVADCAVNRLGALQYRGRLWLPNWEPLTTAVLQRTHESPMVGHSGRDGTFAILARDYHWDGMAEHVRRFVRNCDICRRTKPSRRARQGLLQPLPIPDRFWKQISIDFMTDLPGNGEVTPRYLMVITDRLSKYVQLEAMHSMKAEDCAARFLSSWWRFRGFPSQIISDRGSDWVGGFWTELCRQTGVEQLLSTSYHPETDGGTERANQEVQQYLRAYIAFDQGDWPDHLGAAQLALNNRNSSVTGTSPNKLLLGFDIEAVPNAAPPSKAPASSPKARATRFLEHLREGSELAQAAIAYNQQRQEAGANESRRPAERFRVGDEVFLNLRNIRTNRPCRKLDYIYGKYRVVAVPTPLTVTLDVPRGIHPTFHVELVERAASDPLPSQIRTDSRPDPELQPTEETGEPEEVWAVEAILAAKNRRGRGGGRQVLVKWQGYDNPTWEPLELMTDTRALDEFEARWGGVHTNDGPTSRRRRPTTTATQRFPTPSGPEGEEPTAAGQRRRSARLLRVSHMCTSEGGGMGKTLARNRTLQGR</sequence>
<dbReference type="PANTHER" id="PTHR37984">
    <property type="entry name" value="PROTEIN CBG26694"/>
    <property type="match status" value="1"/>
</dbReference>
<dbReference type="PROSITE" id="PS50878">
    <property type="entry name" value="RT_POL"/>
    <property type="match status" value="1"/>
</dbReference>
<dbReference type="SUPFAM" id="SSF56672">
    <property type="entry name" value="DNA/RNA polymerases"/>
    <property type="match status" value="1"/>
</dbReference>
<dbReference type="InterPro" id="IPR043128">
    <property type="entry name" value="Rev_trsase/Diguanyl_cyclase"/>
</dbReference>
<evidence type="ECO:0000313" key="16">
    <source>
        <dbReference type="EMBL" id="AAA21442.1"/>
    </source>
</evidence>
<feature type="compositionally biased region" description="Low complexity" evidence="12">
    <location>
        <begin position="1341"/>
        <end position="1363"/>
    </location>
</feature>
<dbReference type="CDD" id="cd00303">
    <property type="entry name" value="retropepsin_like"/>
    <property type="match status" value="1"/>
</dbReference>
<dbReference type="Gene3D" id="2.40.50.40">
    <property type="match status" value="1"/>
</dbReference>